<sequence length="79" mass="9158">ARLLHFSGSGTCASGTDRDAIDEWVFDSDAFYYYRNWWEAHYKYQCPGCGTDFRFVSALCQHVATDACDWNPEQTFQDI</sequence>
<evidence type="ECO:0008006" key="3">
    <source>
        <dbReference type="Google" id="ProtNLM"/>
    </source>
</evidence>
<feature type="non-terminal residue" evidence="1">
    <location>
        <position position="1"/>
    </location>
</feature>
<proteinExistence type="predicted"/>
<evidence type="ECO:0000313" key="1">
    <source>
        <dbReference type="EMBL" id="ETI26265.1"/>
    </source>
</evidence>
<feature type="non-terminal residue" evidence="1">
    <location>
        <position position="79"/>
    </location>
</feature>
<dbReference type="HOGENOM" id="CLU_2612434_0_0_1"/>
<dbReference type="VEuPathDB" id="FungiDB:G647_03042"/>
<organism evidence="1 2">
    <name type="scientific">Cladophialophora carrionii CBS 160.54</name>
    <dbReference type="NCBI Taxonomy" id="1279043"/>
    <lineage>
        <taxon>Eukaryota</taxon>
        <taxon>Fungi</taxon>
        <taxon>Dikarya</taxon>
        <taxon>Ascomycota</taxon>
        <taxon>Pezizomycotina</taxon>
        <taxon>Eurotiomycetes</taxon>
        <taxon>Chaetothyriomycetidae</taxon>
        <taxon>Chaetothyriales</taxon>
        <taxon>Herpotrichiellaceae</taxon>
        <taxon>Cladophialophora</taxon>
    </lineage>
</organism>
<gene>
    <name evidence="1" type="ORF">G647_03042</name>
</gene>
<reference evidence="1 2" key="1">
    <citation type="submission" date="2013-03" db="EMBL/GenBank/DDBJ databases">
        <title>The Genome Sequence of Cladophialophora carrionii CBS 160.54.</title>
        <authorList>
            <consortium name="The Broad Institute Genomics Platform"/>
            <person name="Cuomo C."/>
            <person name="de Hoog S."/>
            <person name="Gorbushina A."/>
            <person name="Walker B."/>
            <person name="Young S.K."/>
            <person name="Zeng Q."/>
            <person name="Gargeya S."/>
            <person name="Fitzgerald M."/>
            <person name="Haas B."/>
            <person name="Abouelleil A."/>
            <person name="Allen A.W."/>
            <person name="Alvarado L."/>
            <person name="Arachchi H.M."/>
            <person name="Berlin A.M."/>
            <person name="Chapman S.B."/>
            <person name="Gainer-Dewar J."/>
            <person name="Goldberg J."/>
            <person name="Griggs A."/>
            <person name="Gujja S."/>
            <person name="Hansen M."/>
            <person name="Howarth C."/>
            <person name="Imamovic A."/>
            <person name="Ireland A."/>
            <person name="Larimer J."/>
            <person name="McCowan C."/>
            <person name="Murphy C."/>
            <person name="Pearson M."/>
            <person name="Poon T.W."/>
            <person name="Priest M."/>
            <person name="Roberts A."/>
            <person name="Saif S."/>
            <person name="Shea T."/>
            <person name="Sisk P."/>
            <person name="Sykes S."/>
            <person name="Wortman J."/>
            <person name="Nusbaum C."/>
            <person name="Birren B."/>
        </authorList>
    </citation>
    <scope>NUCLEOTIDE SEQUENCE [LARGE SCALE GENOMIC DNA]</scope>
    <source>
        <strain evidence="1 2">CBS 160.54</strain>
    </source>
</reference>
<dbReference type="AlphaFoldDB" id="V9DHD0"/>
<dbReference type="RefSeq" id="XP_008725610.1">
    <property type="nucleotide sequence ID" value="XM_008727388.1"/>
</dbReference>
<dbReference type="Proteomes" id="UP000030678">
    <property type="component" value="Unassembled WGS sequence"/>
</dbReference>
<protein>
    <recommendedName>
        <fullName evidence="3">C2H2-type domain-containing protein</fullName>
    </recommendedName>
</protein>
<accession>V9DHD0</accession>
<name>V9DHD0_9EURO</name>
<dbReference type="OrthoDB" id="6105938at2759"/>
<dbReference type="GeneID" id="19981535"/>
<dbReference type="EMBL" id="KB822703">
    <property type="protein sequence ID" value="ETI26265.1"/>
    <property type="molecule type" value="Genomic_DNA"/>
</dbReference>
<evidence type="ECO:0000313" key="2">
    <source>
        <dbReference type="Proteomes" id="UP000030678"/>
    </source>
</evidence>